<protein>
    <submittedName>
        <fullName evidence="1">Uncharacterized protein</fullName>
    </submittedName>
</protein>
<comment type="caution">
    <text evidence="1">The sequence shown here is derived from an EMBL/GenBank/DDBJ whole genome shotgun (WGS) entry which is preliminary data.</text>
</comment>
<keyword evidence="2" id="KW-1185">Reference proteome</keyword>
<gene>
    <name evidence="1" type="ORF">DEIGR_310083</name>
</gene>
<dbReference type="RefSeq" id="WP_153013923.1">
    <property type="nucleotide sequence ID" value="NZ_BCMS01000003.1"/>
</dbReference>
<dbReference type="EMBL" id="BCMS01000003">
    <property type="protein sequence ID" value="GAQ23564.1"/>
    <property type="molecule type" value="Genomic_DNA"/>
</dbReference>
<organism evidence="1 2">
    <name type="scientific">Deinococcus grandis</name>
    <dbReference type="NCBI Taxonomy" id="57498"/>
    <lineage>
        <taxon>Bacteria</taxon>
        <taxon>Thermotogati</taxon>
        <taxon>Deinococcota</taxon>
        <taxon>Deinococci</taxon>
        <taxon>Deinococcales</taxon>
        <taxon>Deinococcaceae</taxon>
        <taxon>Deinococcus</taxon>
    </lineage>
</organism>
<dbReference type="OrthoDB" id="9814204at2"/>
<accession>A0A117DPJ9</accession>
<reference evidence="2" key="1">
    <citation type="submission" date="2015-11" db="EMBL/GenBank/DDBJ databases">
        <title>Draft Genome Sequence of the Radioresistant Bacterium Deinococcus grandis, Isolated from Freshwater Fish in Japan.</title>
        <authorList>
            <person name="Satoh K."/>
            <person name="Onodera T."/>
            <person name="Omoso K."/>
            <person name="Takeda-Yano K."/>
            <person name="Katayama T."/>
            <person name="Oono Y."/>
            <person name="Narumi I."/>
        </authorList>
    </citation>
    <scope>NUCLEOTIDE SEQUENCE [LARGE SCALE GENOMIC DNA]</scope>
    <source>
        <strain evidence="2">ATCC 43672</strain>
    </source>
</reference>
<sequence>MSDVPDDKSFTGTTPAGTLYYTAHVSTIEEAPPMGLWRNLNDASASAAAFTREFNDVRPEASLEHLLPQYFAEVNRTKLLAFAQLKDTTLQTDANPFGTLDWLEYQLPAASWPRLPQGMYLGSWTIQTDGLHVLAVLTLPSQLSPSMLGIMDFPRLVTQALQDEFTGWNLEDERLALGWNWHDMPGSRTPYGGIIYQLPNTGLVMSGRSTLSSSIPTYVGTDLTKYLPIILADMLTLRFTTRAMSAILNQTGTLSITPDNLPVNLNDPALRVEHQTRMLETWRQVSEMQRTLDAVEDVLLAGRTWITALKSLRELGFQRKPTGPLPSPRMFLHGPFAAEMESRPGGGLLLTPTTQISLKGQDLPTQGLTRVIRNVDNYRLRLIQR</sequence>
<evidence type="ECO:0000313" key="2">
    <source>
        <dbReference type="Proteomes" id="UP000056209"/>
    </source>
</evidence>
<evidence type="ECO:0000313" key="1">
    <source>
        <dbReference type="EMBL" id="GAQ23564.1"/>
    </source>
</evidence>
<dbReference type="AlphaFoldDB" id="A0A117DPJ9"/>
<dbReference type="Proteomes" id="UP000056209">
    <property type="component" value="Unassembled WGS sequence"/>
</dbReference>
<proteinExistence type="predicted"/>
<name>A0A117DPJ9_9DEIO</name>